<keyword evidence="3" id="KW-1185">Reference proteome</keyword>
<gene>
    <name evidence="2" type="ORF">KIV56_00970</name>
</gene>
<dbReference type="RefSeq" id="WP_281534820.1">
    <property type="nucleotide sequence ID" value="NZ_CP075584.1"/>
</dbReference>
<feature type="domain" description="YgjP-like metallopeptidase" evidence="1">
    <location>
        <begin position="4"/>
        <end position="185"/>
    </location>
</feature>
<protein>
    <submittedName>
        <fullName evidence="2">M48 family metallopeptidase</fullName>
    </submittedName>
</protein>
<sequence length="200" mass="22985">MWRLKSLQEFLESKRNWIYTKLAANEELHRRPVEKELVDGESFVYLGRNYRLQIVDESSNSVRLVGGRLRLPAQLADIGRTPLTDWYRVSGRAWVAPKARDWSERLRVHPGTIEVTDLGRKWGSATPGGNVRLHWAAFQLSPVLIDYVVAHELAHLREPHHGPAFWQVLGRALPDFAERKNLLARVGANLWFGEIAVNHK</sequence>
<evidence type="ECO:0000259" key="1">
    <source>
        <dbReference type="Pfam" id="PF01863"/>
    </source>
</evidence>
<name>A0ABY7NCG6_9MICO</name>
<dbReference type="PANTHER" id="PTHR30399">
    <property type="entry name" value="UNCHARACTERIZED PROTEIN YGJP"/>
    <property type="match status" value="1"/>
</dbReference>
<organism evidence="2 3">
    <name type="scientific">Cryobacterium breve</name>
    <dbReference type="NCBI Taxonomy" id="1259258"/>
    <lineage>
        <taxon>Bacteria</taxon>
        <taxon>Bacillati</taxon>
        <taxon>Actinomycetota</taxon>
        <taxon>Actinomycetes</taxon>
        <taxon>Micrococcales</taxon>
        <taxon>Microbacteriaceae</taxon>
        <taxon>Cryobacterium</taxon>
    </lineage>
</organism>
<accession>A0ABY7NCG6</accession>
<evidence type="ECO:0000313" key="3">
    <source>
        <dbReference type="Proteomes" id="UP001212421"/>
    </source>
</evidence>
<dbReference type="Pfam" id="PF01863">
    <property type="entry name" value="YgjP-like"/>
    <property type="match status" value="1"/>
</dbReference>
<proteinExistence type="predicted"/>
<dbReference type="CDD" id="cd07344">
    <property type="entry name" value="M48_yhfN_like"/>
    <property type="match status" value="1"/>
</dbReference>
<dbReference type="EMBL" id="CP075584">
    <property type="protein sequence ID" value="WBM80193.1"/>
    <property type="molecule type" value="Genomic_DNA"/>
</dbReference>
<dbReference type="PANTHER" id="PTHR30399:SF1">
    <property type="entry name" value="UTP PYROPHOSPHATASE"/>
    <property type="match status" value="1"/>
</dbReference>
<dbReference type="InterPro" id="IPR053136">
    <property type="entry name" value="UTP_pyrophosphatase-like"/>
</dbReference>
<dbReference type="InterPro" id="IPR002725">
    <property type="entry name" value="YgjP-like_metallopeptidase"/>
</dbReference>
<dbReference type="Proteomes" id="UP001212421">
    <property type="component" value="Chromosome"/>
</dbReference>
<dbReference type="Gene3D" id="3.30.2010.10">
    <property type="entry name" value="Metalloproteases ('zincins'), catalytic domain"/>
    <property type="match status" value="1"/>
</dbReference>
<reference evidence="2 3" key="1">
    <citation type="submission" date="2021-05" db="EMBL/GenBank/DDBJ databases">
        <authorList>
            <person name="Kumar R."/>
            <person name="Kumar A."/>
            <person name="Mukhia S."/>
        </authorList>
    </citation>
    <scope>NUCLEOTIDE SEQUENCE [LARGE SCALE GENOMIC DNA]</scope>
    <source>
        <strain evidence="2 3">ERMR7:08</strain>
    </source>
</reference>
<evidence type="ECO:0000313" key="2">
    <source>
        <dbReference type="EMBL" id="WBM80193.1"/>
    </source>
</evidence>